<evidence type="ECO:0000256" key="9">
    <source>
        <dbReference type="ARBA" id="ARBA00022777"/>
    </source>
</evidence>
<dbReference type="SMART" id="SM00388">
    <property type="entry name" value="HisKA"/>
    <property type="match status" value="1"/>
</dbReference>
<keyword evidence="12" id="KW-0902">Two-component regulatory system</keyword>
<feature type="transmembrane region" description="Helical" evidence="14">
    <location>
        <begin position="14"/>
        <end position="33"/>
    </location>
</feature>
<evidence type="ECO:0000256" key="7">
    <source>
        <dbReference type="ARBA" id="ARBA00022692"/>
    </source>
</evidence>
<dbReference type="SMART" id="SM00387">
    <property type="entry name" value="HATPase_c"/>
    <property type="match status" value="1"/>
</dbReference>
<feature type="transmembrane region" description="Helical" evidence="14">
    <location>
        <begin position="45"/>
        <end position="67"/>
    </location>
</feature>
<dbReference type="PRINTS" id="PR00344">
    <property type="entry name" value="BCTRLSENSOR"/>
</dbReference>
<comment type="catalytic activity">
    <reaction evidence="1">
        <text>ATP + protein L-histidine = ADP + protein N-phospho-L-histidine.</text>
        <dbReference type="EC" id="2.7.13.3"/>
    </reaction>
</comment>
<dbReference type="GO" id="GO:0005524">
    <property type="term" value="F:ATP binding"/>
    <property type="evidence" value="ECO:0007669"/>
    <property type="project" value="UniProtKB-KW"/>
</dbReference>
<evidence type="ECO:0000256" key="11">
    <source>
        <dbReference type="ARBA" id="ARBA00022989"/>
    </source>
</evidence>
<dbReference type="InterPro" id="IPR036890">
    <property type="entry name" value="HATPase_C_sf"/>
</dbReference>
<feature type="domain" description="Histidine kinase" evidence="15">
    <location>
        <begin position="134"/>
        <end position="352"/>
    </location>
</feature>
<keyword evidence="8" id="KW-0547">Nucleotide-binding</keyword>
<evidence type="ECO:0000256" key="10">
    <source>
        <dbReference type="ARBA" id="ARBA00022840"/>
    </source>
</evidence>
<dbReference type="GO" id="GO:0004721">
    <property type="term" value="F:phosphoprotein phosphatase activity"/>
    <property type="evidence" value="ECO:0007669"/>
    <property type="project" value="TreeGrafter"/>
</dbReference>
<comment type="subcellular location">
    <subcellularLocation>
        <location evidence="2">Cell membrane</location>
        <topology evidence="2">Multi-pass membrane protein</topology>
    </subcellularLocation>
</comment>
<accession>A0A4U2Q0K9</accession>
<dbReference type="Gene3D" id="1.10.287.130">
    <property type="match status" value="1"/>
</dbReference>
<organism evidence="16 17">
    <name type="scientific">Paenibacillus terrae</name>
    <dbReference type="NCBI Taxonomy" id="159743"/>
    <lineage>
        <taxon>Bacteria</taxon>
        <taxon>Bacillati</taxon>
        <taxon>Bacillota</taxon>
        <taxon>Bacilli</taxon>
        <taxon>Bacillales</taxon>
        <taxon>Paenibacillaceae</taxon>
        <taxon>Paenibacillus</taxon>
    </lineage>
</organism>
<keyword evidence="6" id="KW-0808">Transferase</keyword>
<protein>
    <recommendedName>
        <fullName evidence="3">histidine kinase</fullName>
        <ecNumber evidence="3">2.7.13.3</ecNumber>
    </recommendedName>
</protein>
<evidence type="ECO:0000259" key="15">
    <source>
        <dbReference type="PROSITE" id="PS50109"/>
    </source>
</evidence>
<dbReference type="GO" id="GO:0005886">
    <property type="term" value="C:plasma membrane"/>
    <property type="evidence" value="ECO:0007669"/>
    <property type="project" value="UniProtKB-SubCell"/>
</dbReference>
<dbReference type="InterPro" id="IPR036097">
    <property type="entry name" value="HisK_dim/P_sf"/>
</dbReference>
<dbReference type="Proteomes" id="UP000308114">
    <property type="component" value="Unassembled WGS sequence"/>
</dbReference>
<evidence type="ECO:0000256" key="8">
    <source>
        <dbReference type="ARBA" id="ARBA00022741"/>
    </source>
</evidence>
<evidence type="ECO:0000256" key="14">
    <source>
        <dbReference type="SAM" id="Phobius"/>
    </source>
</evidence>
<reference evidence="16 17" key="1">
    <citation type="submission" date="2018-01" db="EMBL/GenBank/DDBJ databases">
        <title>Bacillales members from the olive rhizosphere are effective biological control agents against Verticillium dahliae.</title>
        <authorList>
            <person name="Gomez-Lama C."/>
            <person name="Legarda G."/>
            <person name="Ruano-Rosa D."/>
            <person name="Pizarro-Tobias P."/>
            <person name="Valverde-Corredor A."/>
            <person name="Niqui J.L."/>
            <person name="Trivino J.C."/>
            <person name="Roca A."/>
            <person name="Mercado-Blanco J."/>
        </authorList>
    </citation>
    <scope>NUCLEOTIDE SEQUENCE [LARGE SCALE GENOMIC DNA]</scope>
    <source>
        <strain evidence="16 17">PIC167</strain>
    </source>
</reference>
<dbReference type="Pfam" id="PF02518">
    <property type="entry name" value="HATPase_c"/>
    <property type="match status" value="1"/>
</dbReference>
<dbReference type="PANTHER" id="PTHR45453:SF2">
    <property type="entry name" value="HISTIDINE KINASE"/>
    <property type="match status" value="1"/>
</dbReference>
<evidence type="ECO:0000256" key="4">
    <source>
        <dbReference type="ARBA" id="ARBA00022475"/>
    </source>
</evidence>
<evidence type="ECO:0000313" key="17">
    <source>
        <dbReference type="Proteomes" id="UP000308114"/>
    </source>
</evidence>
<dbReference type="AlphaFoldDB" id="A0A4U2Q0K9"/>
<name>A0A4U2Q0K9_9BACL</name>
<evidence type="ECO:0000256" key="13">
    <source>
        <dbReference type="ARBA" id="ARBA00023136"/>
    </source>
</evidence>
<dbReference type="PANTHER" id="PTHR45453">
    <property type="entry name" value="PHOSPHATE REGULON SENSOR PROTEIN PHOR"/>
    <property type="match status" value="1"/>
</dbReference>
<sequence>MRKGPKINFIRDRFIYIGLYLIVTALGVGFMLLEKAHQPGRDDMGSIPYFIILSSFLLISCLIFDYLRQRRYYAQLRGALERSDELQATIIVQSSITSEQRMITFLLEQQYNAYMNELHNYRRQQEMQNHFVMQWVHQMKTPLSVIDLLAQEMIRQKYSKPVDMKQLSLSVQEETERMTSGLEMMLYTARLNKFEIDLHLRTTALHDLIRSVINAHKRLCIRYSIFPSIDGEMWIETDEKWMTFVLNQFVSNAIKYSKSKSGNKTLKFWLKDNRMGGGILKVTDEGIGIADYDLPRIFDAFFTGENGRMAGESTGMGLYLAKEVCTRLGHSLSVTSVLGKGTTFMITFENSGIHMIHN</sequence>
<dbReference type="SUPFAM" id="SSF47384">
    <property type="entry name" value="Homodimeric domain of signal transducing histidine kinase"/>
    <property type="match status" value="1"/>
</dbReference>
<dbReference type="CDD" id="cd00082">
    <property type="entry name" value="HisKA"/>
    <property type="match status" value="1"/>
</dbReference>
<dbReference type="InterPro" id="IPR005467">
    <property type="entry name" value="His_kinase_dom"/>
</dbReference>
<dbReference type="RefSeq" id="WP_137060490.1">
    <property type="nucleotide sequence ID" value="NZ_PNXQ01000005.1"/>
</dbReference>
<dbReference type="EMBL" id="PNXQ01000005">
    <property type="protein sequence ID" value="TKH45527.1"/>
    <property type="molecule type" value="Genomic_DNA"/>
</dbReference>
<dbReference type="InterPro" id="IPR050351">
    <property type="entry name" value="BphY/WalK/GraS-like"/>
</dbReference>
<dbReference type="InterPro" id="IPR003594">
    <property type="entry name" value="HATPase_dom"/>
</dbReference>
<proteinExistence type="predicted"/>
<keyword evidence="7 14" id="KW-0812">Transmembrane</keyword>
<dbReference type="InterPro" id="IPR004358">
    <property type="entry name" value="Sig_transdc_His_kin-like_C"/>
</dbReference>
<dbReference type="EC" id="2.7.13.3" evidence="3"/>
<dbReference type="PROSITE" id="PS50109">
    <property type="entry name" value="HIS_KIN"/>
    <property type="match status" value="1"/>
</dbReference>
<evidence type="ECO:0000256" key="5">
    <source>
        <dbReference type="ARBA" id="ARBA00022553"/>
    </source>
</evidence>
<evidence type="ECO:0000256" key="1">
    <source>
        <dbReference type="ARBA" id="ARBA00000085"/>
    </source>
</evidence>
<dbReference type="SUPFAM" id="SSF55874">
    <property type="entry name" value="ATPase domain of HSP90 chaperone/DNA topoisomerase II/histidine kinase"/>
    <property type="match status" value="1"/>
</dbReference>
<keyword evidence="13 14" id="KW-0472">Membrane</keyword>
<keyword evidence="10" id="KW-0067">ATP-binding</keyword>
<keyword evidence="5" id="KW-0597">Phosphoprotein</keyword>
<gene>
    <name evidence="16" type="ORF">C1I60_03410</name>
</gene>
<evidence type="ECO:0000313" key="16">
    <source>
        <dbReference type="EMBL" id="TKH45527.1"/>
    </source>
</evidence>
<evidence type="ECO:0000256" key="6">
    <source>
        <dbReference type="ARBA" id="ARBA00022679"/>
    </source>
</evidence>
<dbReference type="Pfam" id="PF00512">
    <property type="entry name" value="HisKA"/>
    <property type="match status" value="1"/>
</dbReference>
<keyword evidence="9 16" id="KW-0418">Kinase</keyword>
<comment type="caution">
    <text evidence="16">The sequence shown here is derived from an EMBL/GenBank/DDBJ whole genome shotgun (WGS) entry which is preliminary data.</text>
</comment>
<dbReference type="GO" id="GO:0016036">
    <property type="term" value="P:cellular response to phosphate starvation"/>
    <property type="evidence" value="ECO:0007669"/>
    <property type="project" value="TreeGrafter"/>
</dbReference>
<dbReference type="Gene3D" id="3.30.565.10">
    <property type="entry name" value="Histidine kinase-like ATPase, C-terminal domain"/>
    <property type="match status" value="1"/>
</dbReference>
<evidence type="ECO:0000256" key="2">
    <source>
        <dbReference type="ARBA" id="ARBA00004651"/>
    </source>
</evidence>
<evidence type="ECO:0000256" key="12">
    <source>
        <dbReference type="ARBA" id="ARBA00023012"/>
    </source>
</evidence>
<dbReference type="InterPro" id="IPR003661">
    <property type="entry name" value="HisK_dim/P_dom"/>
</dbReference>
<keyword evidence="4" id="KW-1003">Cell membrane</keyword>
<evidence type="ECO:0000256" key="3">
    <source>
        <dbReference type="ARBA" id="ARBA00012438"/>
    </source>
</evidence>
<keyword evidence="11 14" id="KW-1133">Transmembrane helix</keyword>
<dbReference type="GO" id="GO:0000155">
    <property type="term" value="F:phosphorelay sensor kinase activity"/>
    <property type="evidence" value="ECO:0007669"/>
    <property type="project" value="InterPro"/>
</dbReference>